<comment type="caution">
    <text evidence="1">The sequence shown here is derived from an EMBL/GenBank/DDBJ whole genome shotgun (WGS) entry which is preliminary data.</text>
</comment>
<reference evidence="1 2" key="1">
    <citation type="journal article" date="2018" name="PLoS Genet.">
        <title>Population sequencing reveals clonal diversity and ancestral inbreeding in the grapevine cultivar Chardonnay.</title>
        <authorList>
            <person name="Roach M.J."/>
            <person name="Johnson D.L."/>
            <person name="Bohlmann J."/>
            <person name="van Vuuren H.J."/>
            <person name="Jones S.J."/>
            <person name="Pretorius I.S."/>
            <person name="Schmidt S.A."/>
            <person name="Borneman A.R."/>
        </authorList>
    </citation>
    <scope>NUCLEOTIDE SEQUENCE [LARGE SCALE GENOMIC DNA]</scope>
    <source>
        <strain evidence="2">cv. Chardonnay</strain>
        <tissue evidence="1">Leaf</tissue>
    </source>
</reference>
<protein>
    <submittedName>
        <fullName evidence="1">Uncharacterized protein</fullName>
    </submittedName>
</protein>
<dbReference type="AlphaFoldDB" id="A0A438JVN2"/>
<dbReference type="Proteomes" id="UP000288805">
    <property type="component" value="Unassembled WGS sequence"/>
</dbReference>
<evidence type="ECO:0000313" key="2">
    <source>
        <dbReference type="Proteomes" id="UP000288805"/>
    </source>
</evidence>
<evidence type="ECO:0000313" key="1">
    <source>
        <dbReference type="EMBL" id="RVX12989.1"/>
    </source>
</evidence>
<accession>A0A438JVN2</accession>
<dbReference type="EMBL" id="QGNW01000026">
    <property type="protein sequence ID" value="RVX12989.1"/>
    <property type="molecule type" value="Genomic_DNA"/>
</dbReference>
<sequence length="121" mass="13187">MGLLPTIPLLASSLALYLSNDPSDLYFMLRIDLQHTSLFPFGNLTISKVWLFPHVIISSFMVSFHGLKAKASQQRKTTRKESTYALALTTLPNNLGDNTCSPSLCGSTLGANFTTLGSNFS</sequence>
<proteinExistence type="predicted"/>
<gene>
    <name evidence="1" type="ORF">CK203_009914</name>
</gene>
<name>A0A438JVN2_VITVI</name>
<organism evidence="1 2">
    <name type="scientific">Vitis vinifera</name>
    <name type="common">Grape</name>
    <dbReference type="NCBI Taxonomy" id="29760"/>
    <lineage>
        <taxon>Eukaryota</taxon>
        <taxon>Viridiplantae</taxon>
        <taxon>Streptophyta</taxon>
        <taxon>Embryophyta</taxon>
        <taxon>Tracheophyta</taxon>
        <taxon>Spermatophyta</taxon>
        <taxon>Magnoliopsida</taxon>
        <taxon>eudicotyledons</taxon>
        <taxon>Gunneridae</taxon>
        <taxon>Pentapetalae</taxon>
        <taxon>rosids</taxon>
        <taxon>Vitales</taxon>
        <taxon>Vitaceae</taxon>
        <taxon>Viteae</taxon>
        <taxon>Vitis</taxon>
    </lineage>
</organism>